<name>A0A365U6V2_9RHOB</name>
<protein>
    <submittedName>
        <fullName evidence="2">Uncharacterized protein</fullName>
    </submittedName>
</protein>
<comment type="caution">
    <text evidence="2">The sequence shown here is derived from an EMBL/GenBank/DDBJ whole genome shotgun (WGS) entry which is preliminary data.</text>
</comment>
<sequence>MVRGSSQDAWHDESTARGAPRLGRFDPVCCEGAASARANGSRSSKVFTNSDGQAHGRTGHAGGDCRRHRERGQRRDRPHLSDDRIINRTTFLTAGFSVSVPGEGIAGAFAGGVPNWTGGFINVVVNF</sequence>
<accession>A0A365U6V2</accession>
<gene>
    <name evidence="2" type="ORF">DRV85_12625</name>
</gene>
<feature type="compositionally biased region" description="Basic and acidic residues" evidence="1">
    <location>
        <begin position="63"/>
        <end position="83"/>
    </location>
</feature>
<evidence type="ECO:0000313" key="3">
    <source>
        <dbReference type="Proteomes" id="UP000253370"/>
    </source>
</evidence>
<organism evidence="2 3">
    <name type="scientific">Rhodosalinus halophilus</name>
    <dbReference type="NCBI Taxonomy" id="2259333"/>
    <lineage>
        <taxon>Bacteria</taxon>
        <taxon>Pseudomonadati</taxon>
        <taxon>Pseudomonadota</taxon>
        <taxon>Alphaproteobacteria</taxon>
        <taxon>Rhodobacterales</taxon>
        <taxon>Paracoccaceae</taxon>
        <taxon>Rhodosalinus</taxon>
    </lineage>
</organism>
<dbReference type="Proteomes" id="UP000253370">
    <property type="component" value="Unassembled WGS sequence"/>
</dbReference>
<dbReference type="EMBL" id="QNTQ01000011">
    <property type="protein sequence ID" value="RBI84282.1"/>
    <property type="molecule type" value="Genomic_DNA"/>
</dbReference>
<reference evidence="2 3" key="1">
    <citation type="submission" date="2018-07" db="EMBL/GenBank/DDBJ databases">
        <title>Rhodosalinus sp. strain E84T genomic sequence and assembly.</title>
        <authorList>
            <person name="Liu Z.-W."/>
            <person name="Lu D.-C."/>
        </authorList>
    </citation>
    <scope>NUCLEOTIDE SEQUENCE [LARGE SCALE GENOMIC DNA]</scope>
    <source>
        <strain evidence="2 3">E84</strain>
    </source>
</reference>
<feature type="region of interest" description="Disordered" evidence="1">
    <location>
        <begin position="1"/>
        <end position="24"/>
    </location>
</feature>
<evidence type="ECO:0000256" key="1">
    <source>
        <dbReference type="SAM" id="MobiDB-lite"/>
    </source>
</evidence>
<keyword evidence="3" id="KW-1185">Reference proteome</keyword>
<feature type="region of interest" description="Disordered" evidence="1">
    <location>
        <begin position="36"/>
        <end position="83"/>
    </location>
</feature>
<proteinExistence type="predicted"/>
<dbReference type="AlphaFoldDB" id="A0A365U6V2"/>
<evidence type="ECO:0000313" key="2">
    <source>
        <dbReference type="EMBL" id="RBI84282.1"/>
    </source>
</evidence>